<evidence type="ECO:0000313" key="3">
    <source>
        <dbReference type="Proteomes" id="UP000510821"/>
    </source>
</evidence>
<dbReference type="PROSITE" id="PS50943">
    <property type="entry name" value="HTH_CROC1"/>
    <property type="match status" value="1"/>
</dbReference>
<evidence type="ECO:0000313" key="2">
    <source>
        <dbReference type="EMBL" id="QLJ52314.1"/>
    </source>
</evidence>
<accession>A0A7D5XHF7</accession>
<reference evidence="3" key="1">
    <citation type="submission" date="2020-07" db="EMBL/GenBank/DDBJ databases">
        <title>Metabolic diversity and evolutionary history of the archaeal phylum ###Micrarchaeota### uncovered from a freshwater lake metagenome.</title>
        <authorList>
            <person name="Kadnikov V.V."/>
            <person name="Savvichev A.S."/>
            <person name="Mardanov A.V."/>
            <person name="Beletsky A.V."/>
            <person name="Chupakov A.V."/>
            <person name="Kokryatskaya N.M."/>
            <person name="Pimenov N.V."/>
            <person name="Ravin N.V."/>
        </authorList>
    </citation>
    <scope>NUCLEOTIDE SEQUENCE [LARGE SCALE GENOMIC DNA]</scope>
</reference>
<gene>
    <name evidence="2" type="ORF">Sv326_0139</name>
</gene>
<dbReference type="GO" id="GO:0003677">
    <property type="term" value="F:DNA binding"/>
    <property type="evidence" value="ECO:0007669"/>
    <property type="project" value="InterPro"/>
</dbReference>
<sequence>MEKFAVKIAGEISLSDTPGKTMKKWREIFEITQAELGKHLEISPSTISDYEADRRESPGIKVVKRFVDALIEIDSTRGGQIGQRFREDTEGGVFYETHEFATSITGDSFTKIIEGKVVVNDDIMPEKKLYGFTLLDSIKVIVEMPYSEFPKLFGASPERAFIFTKVSTGRSPMVVVRVSQMKPSVVVLHRIDTVDKIAVKIAQKERIPIVTTKLSINDLLEKLKKL</sequence>
<dbReference type="SUPFAM" id="SSF47413">
    <property type="entry name" value="lambda repressor-like DNA-binding domains"/>
    <property type="match status" value="1"/>
</dbReference>
<dbReference type="InterPro" id="IPR001387">
    <property type="entry name" value="Cro/C1-type_HTH"/>
</dbReference>
<dbReference type="Gene3D" id="1.10.260.40">
    <property type="entry name" value="lambda repressor-like DNA-binding domains"/>
    <property type="match status" value="1"/>
</dbReference>
<feature type="domain" description="HTH cro/C1-type" evidence="1">
    <location>
        <begin position="22"/>
        <end position="76"/>
    </location>
</feature>
<dbReference type="SMART" id="SM00530">
    <property type="entry name" value="HTH_XRE"/>
    <property type="match status" value="1"/>
</dbReference>
<name>A0A7D5XHF7_FERL1</name>
<dbReference type="EMBL" id="CP058998">
    <property type="protein sequence ID" value="QLJ52314.1"/>
    <property type="molecule type" value="Genomic_DNA"/>
</dbReference>
<protein>
    <submittedName>
        <fullName evidence="2">Helix-turn-helix protein</fullName>
    </submittedName>
</protein>
<proteinExistence type="predicted"/>
<dbReference type="PIRSF" id="PIRSF037724">
    <property type="entry name" value="TF_HTH_MJ1545_prd"/>
    <property type="match status" value="1"/>
</dbReference>
<dbReference type="AlphaFoldDB" id="A0A7D5XHF7"/>
<dbReference type="InterPro" id="IPR010982">
    <property type="entry name" value="Lambda_DNA-bd_dom_sf"/>
</dbReference>
<dbReference type="InterPro" id="IPR017271">
    <property type="entry name" value="Tscrpt_reg_HTH_MJ1545_prd"/>
</dbReference>
<dbReference type="Pfam" id="PF01381">
    <property type="entry name" value="HTH_3"/>
    <property type="match status" value="1"/>
</dbReference>
<dbReference type="CDD" id="cd00093">
    <property type="entry name" value="HTH_XRE"/>
    <property type="match status" value="1"/>
</dbReference>
<evidence type="ECO:0000259" key="1">
    <source>
        <dbReference type="PROSITE" id="PS50943"/>
    </source>
</evidence>
<dbReference type="KEGG" id="flt:Sv326_0139"/>
<organism evidence="2 3">
    <name type="scientific">Fermentimicrarchaeum limneticum</name>
    <dbReference type="NCBI Taxonomy" id="2795018"/>
    <lineage>
        <taxon>Archaea</taxon>
        <taxon>Candidatus Micrarchaeota</taxon>
        <taxon>Candidatus Fermentimicrarchaeales</taxon>
        <taxon>Candidatus Fermentimicrarchaeaceae</taxon>
        <taxon>Candidatus Fermentimicrarchaeum</taxon>
    </lineage>
</organism>
<dbReference type="Proteomes" id="UP000510821">
    <property type="component" value="Chromosome"/>
</dbReference>